<keyword evidence="7" id="KW-0325">Glycoprotein</keyword>
<proteinExistence type="inferred from homology"/>
<evidence type="ECO:0000256" key="5">
    <source>
        <dbReference type="ARBA" id="ARBA00022729"/>
    </source>
</evidence>
<evidence type="ECO:0000256" key="2">
    <source>
        <dbReference type="ARBA" id="ARBA00005321"/>
    </source>
</evidence>
<gene>
    <name evidence="11" type="primary">RGMA</name>
    <name evidence="11" type="ORF">T05_16034</name>
</gene>
<dbReference type="InterPro" id="IPR040287">
    <property type="entry name" value="RGM"/>
</dbReference>
<dbReference type="AlphaFoldDB" id="A0A0V0TD99"/>
<organism evidence="11 12">
    <name type="scientific">Trichinella murrelli</name>
    <dbReference type="NCBI Taxonomy" id="144512"/>
    <lineage>
        <taxon>Eukaryota</taxon>
        <taxon>Metazoa</taxon>
        <taxon>Ecdysozoa</taxon>
        <taxon>Nematoda</taxon>
        <taxon>Enoplea</taxon>
        <taxon>Dorylaimia</taxon>
        <taxon>Trichinellida</taxon>
        <taxon>Trichinellidae</taxon>
        <taxon>Trichinella</taxon>
    </lineage>
</organism>
<reference evidence="11 12" key="1">
    <citation type="submission" date="2015-01" db="EMBL/GenBank/DDBJ databases">
        <title>Evolution of Trichinella species and genotypes.</title>
        <authorList>
            <person name="Korhonen P.K."/>
            <person name="Edoardo P."/>
            <person name="Giuseppe L.R."/>
            <person name="Gasser R.B."/>
        </authorList>
    </citation>
    <scope>NUCLEOTIDE SEQUENCE [LARGE SCALE GENOMIC DNA]</scope>
    <source>
        <strain evidence="11">ISS417</strain>
    </source>
</reference>
<dbReference type="Proteomes" id="UP000055048">
    <property type="component" value="Unassembled WGS sequence"/>
</dbReference>
<feature type="domain" description="Repulsive guidance molecule C-terminal" evidence="9">
    <location>
        <begin position="334"/>
        <end position="585"/>
    </location>
</feature>
<evidence type="ECO:0000256" key="3">
    <source>
        <dbReference type="ARBA" id="ARBA00022475"/>
    </source>
</evidence>
<dbReference type="Gene3D" id="3.40.1000.10">
    <property type="entry name" value="Mog1/PsbP, alpha/beta/alpha sandwich"/>
    <property type="match status" value="1"/>
</dbReference>
<evidence type="ECO:0000313" key="12">
    <source>
        <dbReference type="Proteomes" id="UP000055048"/>
    </source>
</evidence>
<evidence type="ECO:0000256" key="6">
    <source>
        <dbReference type="ARBA" id="ARBA00023136"/>
    </source>
</evidence>
<evidence type="ECO:0000256" key="8">
    <source>
        <dbReference type="ARBA" id="ARBA00023288"/>
    </source>
</evidence>
<evidence type="ECO:0000259" key="9">
    <source>
        <dbReference type="Pfam" id="PF06534"/>
    </source>
</evidence>
<dbReference type="InterPro" id="IPR010536">
    <property type="entry name" value="RGM_N"/>
</dbReference>
<keyword evidence="3" id="KW-1003">Cell membrane</keyword>
<dbReference type="GO" id="GO:0005886">
    <property type="term" value="C:plasma membrane"/>
    <property type="evidence" value="ECO:0007669"/>
    <property type="project" value="UniProtKB-SubCell"/>
</dbReference>
<dbReference type="EMBL" id="JYDJ01000333">
    <property type="protein sequence ID" value="KRX36986.1"/>
    <property type="molecule type" value="Genomic_DNA"/>
</dbReference>
<keyword evidence="8" id="KW-0449">Lipoprotein</keyword>
<evidence type="ECO:0000313" key="11">
    <source>
        <dbReference type="EMBL" id="KRX36986.1"/>
    </source>
</evidence>
<feature type="domain" description="Repulsive guidance molecule N-terminal" evidence="10">
    <location>
        <begin position="218"/>
        <end position="285"/>
    </location>
</feature>
<evidence type="ECO:0000256" key="4">
    <source>
        <dbReference type="ARBA" id="ARBA00022622"/>
    </source>
</evidence>
<dbReference type="OrthoDB" id="10013795at2759"/>
<dbReference type="InterPro" id="IPR009496">
    <property type="entry name" value="RGM_C"/>
</dbReference>
<evidence type="ECO:0000259" key="10">
    <source>
        <dbReference type="Pfam" id="PF06535"/>
    </source>
</evidence>
<accession>A0A0V0TD99</accession>
<keyword evidence="6" id="KW-0472">Membrane</keyword>
<evidence type="ECO:0000256" key="7">
    <source>
        <dbReference type="ARBA" id="ARBA00023180"/>
    </source>
</evidence>
<dbReference type="GO" id="GO:0030509">
    <property type="term" value="P:BMP signaling pathway"/>
    <property type="evidence" value="ECO:0007669"/>
    <property type="project" value="TreeGrafter"/>
</dbReference>
<sequence length="656" mass="72343">MKTSRPEIGVKRIKPRSDHCSPVNFHTCIVRTAVESRSAVSHSSLFTIRILSLSLTLSLSLSLSLCLTAKYPFKLHVENKPEILAEKIQFASKSMCCSLCSCFPSSWRHCCKAVQTENLLTIVILALSWHSGEYEWTFLLQSSRLDNAGRKWPMGKVNYRPIENSPSSRGWLSFSLPVNVCLRLNGSSSFSLLLITVLLFYLLFSCSSTTTVQATPECGVSRCAQEFTRSLNSHKVLVSSNLPYCLLLEQYEKCLRSTGRSCRGNLLFHSINSMISNHLSSYDCSALVQRYRQQLNGGAVPQSGPYPGADQSIGPVSSGRCLFPYHHQRGASGYRYCTVFGDPHIRTLGGQHETCLTLGAWPLVDDSYFAVQVTNEPLGRGVGASCIGKITVIIKSLTGCTEQKMYEATREFLPSAFVDGTTHSEELPSGTAGESRSSGKWPTQRPAVVIRELVANEHVEIFIRYISTRLTVRLAGGYLLFSVKVPEEIVAQRSSASALQLCLTGCPAGERLDYKEMLADPERLLPALGVTGPAMQRHSAERLCKEAGAADFFFDACVFDLLVTGDKQYRHSAALALRDIRQLYPAYSRNYETNRTDLRLYEMLAKIERRKAFLTTGGVDAEPAPSNGAEGVGPEALFATLLPPLLLSLLFAVPHC</sequence>
<comment type="caution">
    <text evidence="11">The sequence shown here is derived from an EMBL/GenBank/DDBJ whole genome shotgun (WGS) entry which is preliminary data.</text>
</comment>
<comment type="similarity">
    <text evidence="2">Belongs to the repulsive guidance molecule (RGM) family.</text>
</comment>
<name>A0A0V0TD99_9BILA</name>
<keyword evidence="5" id="KW-0732">Signal</keyword>
<evidence type="ECO:0000256" key="1">
    <source>
        <dbReference type="ARBA" id="ARBA00004609"/>
    </source>
</evidence>
<keyword evidence="12" id="KW-1185">Reference proteome</keyword>
<dbReference type="Pfam" id="PF06535">
    <property type="entry name" value="RGM_N"/>
    <property type="match status" value="1"/>
</dbReference>
<dbReference type="GO" id="GO:0015026">
    <property type="term" value="F:coreceptor activity"/>
    <property type="evidence" value="ECO:0007669"/>
    <property type="project" value="TreeGrafter"/>
</dbReference>
<dbReference type="Pfam" id="PF06534">
    <property type="entry name" value="RGM_C"/>
    <property type="match status" value="1"/>
</dbReference>
<comment type="subcellular location">
    <subcellularLocation>
        <location evidence="1">Cell membrane</location>
        <topology evidence="1">Lipid-anchor</topology>
        <topology evidence="1">GPI-anchor</topology>
    </subcellularLocation>
</comment>
<keyword evidence="4" id="KW-0336">GPI-anchor</keyword>
<protein>
    <submittedName>
        <fullName evidence="11">Repulsive guidance molecule A</fullName>
    </submittedName>
</protein>
<dbReference type="PANTHER" id="PTHR31428">
    <property type="entry name" value="RGM DOMAIN FAMILY MEMBER DRAG-1"/>
    <property type="match status" value="1"/>
</dbReference>
<dbReference type="PANTHER" id="PTHR31428:SF6">
    <property type="entry name" value="REPULSIVE GUIDANCE MOLECULE B HOMOLOG DRAG-1"/>
    <property type="match status" value="1"/>
</dbReference>
<dbReference type="GO" id="GO:0098552">
    <property type="term" value="C:side of membrane"/>
    <property type="evidence" value="ECO:0007669"/>
    <property type="project" value="UniProtKB-KW"/>
</dbReference>
<dbReference type="STRING" id="144512.A0A0V0TD99"/>